<comment type="similarity">
    <text evidence="1">Belongs to the plant acyltransferase family.</text>
</comment>
<evidence type="ECO:0000256" key="4">
    <source>
        <dbReference type="SAM" id="SignalP"/>
    </source>
</evidence>
<feature type="signal peptide" evidence="4">
    <location>
        <begin position="1"/>
        <end position="21"/>
    </location>
</feature>
<evidence type="ECO:0000313" key="5">
    <source>
        <dbReference type="Proteomes" id="UP000694864"/>
    </source>
</evidence>
<dbReference type="PANTHER" id="PTHR31623:SF87">
    <property type="entry name" value="ACETYL-COA:BENZYLALCOHOL ACETYLTRANFERASE-LIKE PROTEIN"/>
    <property type="match status" value="1"/>
</dbReference>
<keyword evidence="5" id="KW-1185">Reference proteome</keyword>
<accession>A0ABM0Y089</accession>
<reference evidence="6" key="2">
    <citation type="submission" date="2025-08" db="UniProtKB">
        <authorList>
            <consortium name="RefSeq"/>
        </authorList>
    </citation>
    <scope>IDENTIFICATION</scope>
    <source>
        <tissue evidence="6">Leaf</tissue>
    </source>
</reference>
<dbReference type="InterPro" id="IPR023213">
    <property type="entry name" value="CAT-like_dom_sf"/>
</dbReference>
<dbReference type="Pfam" id="PF02458">
    <property type="entry name" value="Transferase"/>
    <property type="match status" value="1"/>
</dbReference>
<name>A0ABM0Y089_CAMSA</name>
<dbReference type="GeneID" id="104770767"/>
<evidence type="ECO:0000313" key="6">
    <source>
        <dbReference type="RefSeq" id="XP_010493526.1"/>
    </source>
</evidence>
<protein>
    <submittedName>
        <fullName evidence="6">BAHD acyltransferase At5g47980-like</fullName>
    </submittedName>
</protein>
<reference evidence="5" key="1">
    <citation type="journal article" date="2014" name="Nat. Commun.">
        <title>The emerging biofuel crop Camelina sativa retains a highly undifferentiated hexaploid genome structure.</title>
        <authorList>
            <person name="Kagale S."/>
            <person name="Koh C."/>
            <person name="Nixon J."/>
            <person name="Bollina V."/>
            <person name="Clarke W.E."/>
            <person name="Tuteja R."/>
            <person name="Spillane C."/>
            <person name="Robinson S.J."/>
            <person name="Links M.G."/>
            <person name="Clarke C."/>
            <person name="Higgins E.E."/>
            <person name="Huebert T."/>
            <person name="Sharpe A.G."/>
            <person name="Parkin I.A."/>
        </authorList>
    </citation>
    <scope>NUCLEOTIDE SEQUENCE [LARGE SCALE GENOMIC DNA]</scope>
    <source>
        <strain evidence="5">cv. DH55</strain>
    </source>
</reference>
<sequence length="471" mass="52892">MLWRIHVSLSILSICTYTLQSANMSSPQTPFSILFKSKKVTMELELLSKEIIRPASPNHLQTLSLSLFDQFLPSTYVSAIFFYDDQANQEEIVVQRLKGSLSQTLSLFYPFAGRIKDGVTVHCNDEGALFTEARADILLYDFLRNPSDADLVHKLIASPDHADPDTWPLLHVKVIFFRDRGFAVAVSVSHKICDAASLSTFVCSWTKAAKGYADTVNPEFAAADFYPPADITIEFPPLHVHETKSKTKSFYFGALMIEKLKNKASDGKRVPQATRVESITALLFRCMTKAHQSKVGEITEFAITQTMDLRPRVSTSLLPHKAIGNFFFLPLFMESSESKMEIQETVSKLHRTKEELNELIRNDPEDAKSRVEAKERIASAMLTSLCEVSPETETYAVSSWCRMSFYEADFGWGNPVWVAPDSIDKTQVVLMDAKDVGGVEAWVTLSETDMAMFENDDELLFFVTPSPSVLI</sequence>
<keyword evidence="3" id="KW-0012">Acyltransferase</keyword>
<gene>
    <name evidence="6" type="primary">LOC104770767</name>
</gene>
<dbReference type="RefSeq" id="XP_010493526.1">
    <property type="nucleotide sequence ID" value="XM_010495224.1"/>
</dbReference>
<proteinExistence type="inferred from homology"/>
<dbReference type="Proteomes" id="UP000694864">
    <property type="component" value="Chromosome 20"/>
</dbReference>
<evidence type="ECO:0000256" key="2">
    <source>
        <dbReference type="ARBA" id="ARBA00022679"/>
    </source>
</evidence>
<dbReference type="PANTHER" id="PTHR31623">
    <property type="entry name" value="F21J9.9"/>
    <property type="match status" value="1"/>
</dbReference>
<dbReference type="Gene3D" id="3.30.559.10">
    <property type="entry name" value="Chloramphenicol acetyltransferase-like domain"/>
    <property type="match status" value="2"/>
</dbReference>
<keyword evidence="4" id="KW-0732">Signal</keyword>
<keyword evidence="2" id="KW-0808">Transferase</keyword>
<feature type="chain" id="PRO_5046411778" evidence="4">
    <location>
        <begin position="22"/>
        <end position="471"/>
    </location>
</feature>
<evidence type="ECO:0000256" key="1">
    <source>
        <dbReference type="ARBA" id="ARBA00009861"/>
    </source>
</evidence>
<organism evidence="5 6">
    <name type="scientific">Camelina sativa</name>
    <name type="common">False flax</name>
    <name type="synonym">Myagrum sativum</name>
    <dbReference type="NCBI Taxonomy" id="90675"/>
    <lineage>
        <taxon>Eukaryota</taxon>
        <taxon>Viridiplantae</taxon>
        <taxon>Streptophyta</taxon>
        <taxon>Embryophyta</taxon>
        <taxon>Tracheophyta</taxon>
        <taxon>Spermatophyta</taxon>
        <taxon>Magnoliopsida</taxon>
        <taxon>eudicotyledons</taxon>
        <taxon>Gunneridae</taxon>
        <taxon>Pentapetalae</taxon>
        <taxon>rosids</taxon>
        <taxon>malvids</taxon>
        <taxon>Brassicales</taxon>
        <taxon>Brassicaceae</taxon>
        <taxon>Camelineae</taxon>
        <taxon>Camelina</taxon>
    </lineage>
</organism>
<evidence type="ECO:0000256" key="3">
    <source>
        <dbReference type="ARBA" id="ARBA00023315"/>
    </source>
</evidence>